<dbReference type="Pfam" id="PF03352">
    <property type="entry name" value="Adenine_glyco"/>
    <property type="match status" value="1"/>
</dbReference>
<evidence type="ECO:0000313" key="1">
    <source>
        <dbReference type="EMBL" id="MFD2698428.1"/>
    </source>
</evidence>
<dbReference type="PANTHER" id="PTHR30037">
    <property type="entry name" value="DNA-3-METHYLADENINE GLYCOSYLASE 1"/>
    <property type="match status" value="1"/>
</dbReference>
<gene>
    <name evidence="1" type="ORF">ACFSQ0_10525</name>
</gene>
<keyword evidence="2" id="KW-1185">Reference proteome</keyword>
<dbReference type="EMBL" id="JBHULZ010000041">
    <property type="protein sequence ID" value="MFD2698428.1"/>
    <property type="molecule type" value="Genomic_DNA"/>
</dbReference>
<dbReference type="NCBIfam" id="TIGR00624">
    <property type="entry name" value="tag"/>
    <property type="match status" value="1"/>
</dbReference>
<sequence length="187" mass="21557">MSKQRCLWCQGNDLYEKYHDLEWGVPEYNDQKLFEILSLEIFQAGLSWITVLKKRDNFRKAFDDFNPATVAQYDSKRVLALLNDSGIIRHRAKIEATIHNAHVFLQLQQESGSFSKYIWSFVNHIPKNNRPKKANEIPSSTKLSADICKNLKAKGFKFLGATTVYSFMQAAGLVNDHLVNCFKHQQS</sequence>
<evidence type="ECO:0000313" key="2">
    <source>
        <dbReference type="Proteomes" id="UP001597357"/>
    </source>
</evidence>
<dbReference type="InterPro" id="IPR052891">
    <property type="entry name" value="DNA-3mA_glycosylase"/>
</dbReference>
<dbReference type="RefSeq" id="WP_379047968.1">
    <property type="nucleotide sequence ID" value="NZ_JBHULZ010000041.1"/>
</dbReference>
<dbReference type="Proteomes" id="UP001597357">
    <property type="component" value="Unassembled WGS sequence"/>
</dbReference>
<reference evidence="2" key="1">
    <citation type="journal article" date="2019" name="Int. J. Syst. Evol. Microbiol.">
        <title>The Global Catalogue of Microorganisms (GCM) 10K type strain sequencing project: providing services to taxonomists for standard genome sequencing and annotation.</title>
        <authorList>
            <consortium name="The Broad Institute Genomics Platform"/>
            <consortium name="The Broad Institute Genome Sequencing Center for Infectious Disease"/>
            <person name="Wu L."/>
            <person name="Ma J."/>
        </authorList>
    </citation>
    <scope>NUCLEOTIDE SEQUENCE [LARGE SCALE GENOMIC DNA]</scope>
    <source>
        <strain evidence="2">KCTC 42255</strain>
    </source>
</reference>
<organism evidence="1 2">
    <name type="scientific">Mesonia sediminis</name>
    <dbReference type="NCBI Taxonomy" id="1703946"/>
    <lineage>
        <taxon>Bacteria</taxon>
        <taxon>Pseudomonadati</taxon>
        <taxon>Bacteroidota</taxon>
        <taxon>Flavobacteriia</taxon>
        <taxon>Flavobacteriales</taxon>
        <taxon>Flavobacteriaceae</taxon>
        <taxon>Mesonia</taxon>
    </lineage>
</organism>
<dbReference type="PANTHER" id="PTHR30037:SF4">
    <property type="entry name" value="DNA-3-METHYLADENINE GLYCOSYLASE I"/>
    <property type="match status" value="1"/>
</dbReference>
<dbReference type="InterPro" id="IPR005019">
    <property type="entry name" value="Adenine_glyco"/>
</dbReference>
<dbReference type="SUPFAM" id="SSF48150">
    <property type="entry name" value="DNA-glycosylase"/>
    <property type="match status" value="1"/>
</dbReference>
<dbReference type="InterPro" id="IPR011257">
    <property type="entry name" value="DNA_glycosylase"/>
</dbReference>
<dbReference type="Gene3D" id="1.10.340.30">
    <property type="entry name" value="Hypothetical protein, domain 2"/>
    <property type="match status" value="1"/>
</dbReference>
<comment type="caution">
    <text evidence="1">The sequence shown here is derived from an EMBL/GenBank/DDBJ whole genome shotgun (WGS) entry which is preliminary data.</text>
</comment>
<protein>
    <submittedName>
        <fullName evidence="1">DNA-3-methyladenine glycosylase I</fullName>
    </submittedName>
</protein>
<name>A0ABW5SGZ0_9FLAO</name>
<accession>A0ABW5SGZ0</accession>
<dbReference type="InterPro" id="IPR004597">
    <property type="entry name" value="Tag"/>
</dbReference>
<proteinExistence type="predicted"/>